<dbReference type="SUPFAM" id="SSF48498">
    <property type="entry name" value="Tetracyclin repressor-like, C-terminal domain"/>
    <property type="match status" value="1"/>
</dbReference>
<dbReference type="InterPro" id="IPR001647">
    <property type="entry name" value="HTH_TetR"/>
</dbReference>
<evidence type="ECO:0000313" key="6">
    <source>
        <dbReference type="EMBL" id="GII77585.1"/>
    </source>
</evidence>
<gene>
    <name evidence="6" type="ORF">Sru01_25670</name>
</gene>
<dbReference type="Proteomes" id="UP000655287">
    <property type="component" value="Unassembled WGS sequence"/>
</dbReference>
<keyword evidence="1" id="KW-0805">Transcription regulation</keyword>
<dbReference type="AlphaFoldDB" id="A0A919R5I5"/>
<dbReference type="SUPFAM" id="SSF46689">
    <property type="entry name" value="Homeodomain-like"/>
    <property type="match status" value="1"/>
</dbReference>
<dbReference type="InterPro" id="IPR036271">
    <property type="entry name" value="Tet_transcr_reg_TetR-rel_C_sf"/>
</dbReference>
<dbReference type="PANTHER" id="PTHR30055">
    <property type="entry name" value="HTH-TYPE TRANSCRIPTIONAL REGULATOR RUTR"/>
    <property type="match status" value="1"/>
</dbReference>
<protein>
    <submittedName>
        <fullName evidence="6">TetR family transcriptional regulator</fullName>
    </submittedName>
</protein>
<dbReference type="InterPro" id="IPR009057">
    <property type="entry name" value="Homeodomain-like_sf"/>
</dbReference>
<dbReference type="GO" id="GO:0000976">
    <property type="term" value="F:transcription cis-regulatory region binding"/>
    <property type="evidence" value="ECO:0007669"/>
    <property type="project" value="TreeGrafter"/>
</dbReference>
<keyword evidence="3" id="KW-0804">Transcription</keyword>
<keyword evidence="7" id="KW-1185">Reference proteome</keyword>
<comment type="caution">
    <text evidence="6">The sequence shown here is derived from an EMBL/GenBank/DDBJ whole genome shotgun (WGS) entry which is preliminary data.</text>
</comment>
<sequence length="199" mass="22051">MVYCVYMPISETARKIADTAQAILVSEGARAVTMRRVADEVGVSPMATYKHYPNRDALLDAVAHRAFRELADGWGRRCPDGPWADRLSGLMHDFLDFALGRPHLYTFLMTERRERARRFPEDFAGGGSPAFTQVVALAEEGIRAGALRADDPLEVALALTSPVQGLVQLYHGGRIGLDEAGFRRLCERTVRRVLDGVHV</sequence>
<keyword evidence="2 4" id="KW-0238">DNA-binding</keyword>
<dbReference type="PROSITE" id="PS50977">
    <property type="entry name" value="HTH_TETR_2"/>
    <property type="match status" value="1"/>
</dbReference>
<dbReference type="Pfam" id="PF13305">
    <property type="entry name" value="TetR_C_33"/>
    <property type="match status" value="1"/>
</dbReference>
<organism evidence="6 7">
    <name type="scientific">Sphaerisporangium rufum</name>
    <dbReference type="NCBI Taxonomy" id="1381558"/>
    <lineage>
        <taxon>Bacteria</taxon>
        <taxon>Bacillati</taxon>
        <taxon>Actinomycetota</taxon>
        <taxon>Actinomycetes</taxon>
        <taxon>Streptosporangiales</taxon>
        <taxon>Streptosporangiaceae</taxon>
        <taxon>Sphaerisporangium</taxon>
    </lineage>
</organism>
<dbReference type="Gene3D" id="1.10.357.10">
    <property type="entry name" value="Tetracycline Repressor, domain 2"/>
    <property type="match status" value="1"/>
</dbReference>
<feature type="domain" description="HTH tetR-type" evidence="5">
    <location>
        <begin position="10"/>
        <end position="70"/>
    </location>
</feature>
<reference evidence="6" key="1">
    <citation type="submission" date="2021-01" db="EMBL/GenBank/DDBJ databases">
        <title>Whole genome shotgun sequence of Sphaerisporangium rufum NBRC 109079.</title>
        <authorList>
            <person name="Komaki H."/>
            <person name="Tamura T."/>
        </authorList>
    </citation>
    <scope>NUCLEOTIDE SEQUENCE</scope>
    <source>
        <strain evidence="6">NBRC 109079</strain>
    </source>
</reference>
<evidence type="ECO:0000313" key="7">
    <source>
        <dbReference type="Proteomes" id="UP000655287"/>
    </source>
</evidence>
<dbReference type="Pfam" id="PF00440">
    <property type="entry name" value="TetR_N"/>
    <property type="match status" value="1"/>
</dbReference>
<dbReference type="InterPro" id="IPR025996">
    <property type="entry name" value="MT1864/Rv1816-like_C"/>
</dbReference>
<dbReference type="EMBL" id="BOOU01000036">
    <property type="protein sequence ID" value="GII77585.1"/>
    <property type="molecule type" value="Genomic_DNA"/>
</dbReference>
<feature type="DNA-binding region" description="H-T-H motif" evidence="4">
    <location>
        <begin position="33"/>
        <end position="52"/>
    </location>
</feature>
<dbReference type="PANTHER" id="PTHR30055:SF223">
    <property type="entry name" value="HTH-TYPE TRANSCRIPTIONAL REGULATOR UIDR"/>
    <property type="match status" value="1"/>
</dbReference>
<evidence type="ECO:0000256" key="3">
    <source>
        <dbReference type="ARBA" id="ARBA00023163"/>
    </source>
</evidence>
<evidence type="ECO:0000256" key="2">
    <source>
        <dbReference type="ARBA" id="ARBA00023125"/>
    </source>
</evidence>
<name>A0A919R5I5_9ACTN</name>
<evidence type="ECO:0000259" key="5">
    <source>
        <dbReference type="PROSITE" id="PS50977"/>
    </source>
</evidence>
<evidence type="ECO:0000256" key="4">
    <source>
        <dbReference type="PROSITE-ProRule" id="PRU00335"/>
    </source>
</evidence>
<dbReference type="GO" id="GO:0003700">
    <property type="term" value="F:DNA-binding transcription factor activity"/>
    <property type="evidence" value="ECO:0007669"/>
    <property type="project" value="TreeGrafter"/>
</dbReference>
<proteinExistence type="predicted"/>
<evidence type="ECO:0000256" key="1">
    <source>
        <dbReference type="ARBA" id="ARBA00023015"/>
    </source>
</evidence>
<dbReference type="InterPro" id="IPR050109">
    <property type="entry name" value="HTH-type_TetR-like_transc_reg"/>
</dbReference>
<accession>A0A919R5I5</accession>